<evidence type="ECO:0000313" key="1">
    <source>
        <dbReference type="EMBL" id="KJV86276.1"/>
    </source>
</evidence>
<reference evidence="1 2" key="1">
    <citation type="submission" date="2015-01" db="EMBL/GenBank/DDBJ databases">
        <title>Genome Sequencing of Rickettsiales.</title>
        <authorList>
            <person name="Daugherty S.C."/>
            <person name="Su Q."/>
            <person name="Abolude K."/>
            <person name="Beier-Sexton M."/>
            <person name="Carlyon J.A."/>
            <person name="Carter R."/>
            <person name="Day N.P."/>
            <person name="Dumler S.J."/>
            <person name="Dyachenko V."/>
            <person name="Godinez A."/>
            <person name="Kurtti T.J."/>
            <person name="Lichay M."/>
            <person name="Mullins K.E."/>
            <person name="Ott S."/>
            <person name="Pappas-Brown V."/>
            <person name="Paris D.H."/>
            <person name="Patel P."/>
            <person name="Richards A.L."/>
            <person name="Sadzewicz L."/>
            <person name="Sears K."/>
            <person name="Seidman D."/>
            <person name="Sengamalay N."/>
            <person name="Stenos J."/>
            <person name="Tallon L.J."/>
            <person name="Vincent G."/>
            <person name="Fraser C.M."/>
            <person name="Munderloh U."/>
            <person name="Dunning-Hotopp J.C."/>
        </authorList>
    </citation>
    <scope>NUCLEOTIDE SEQUENCE [LARGE SCALE GENOMIC DNA]</scope>
    <source>
        <strain evidence="1 2">CRT53-1</strain>
    </source>
</reference>
<proteinExistence type="predicted"/>
<sequence length="47" mass="5164">MLYAFGAMLRAIKARFCTEQVCPKTNAALEVCIGCKKTPSLNSISRK</sequence>
<dbReference type="Proteomes" id="UP000033722">
    <property type="component" value="Unassembled WGS sequence"/>
</dbReference>
<accession>A0A0F3Q285</accession>
<protein>
    <submittedName>
        <fullName evidence="1">Uncharacterized protein</fullName>
    </submittedName>
</protein>
<gene>
    <name evidence="1" type="ORF">APHCRT_0699</name>
</gene>
<name>A0A0F3Q285_ANAPH</name>
<dbReference type="PATRIC" id="fig|1359157.3.peg.387"/>
<dbReference type="AlphaFoldDB" id="A0A0F3Q285"/>
<comment type="caution">
    <text evidence="1">The sequence shown here is derived from an EMBL/GenBank/DDBJ whole genome shotgun (WGS) entry which is preliminary data.</text>
</comment>
<organism evidence="1 2">
    <name type="scientific">Anaplasma phagocytophilum str. CRT53-1</name>
    <dbReference type="NCBI Taxonomy" id="1359157"/>
    <lineage>
        <taxon>Bacteria</taxon>
        <taxon>Pseudomonadati</taxon>
        <taxon>Pseudomonadota</taxon>
        <taxon>Alphaproteobacteria</taxon>
        <taxon>Rickettsiales</taxon>
        <taxon>Anaplasmataceae</taxon>
        <taxon>Anaplasma</taxon>
        <taxon>phagocytophilum group</taxon>
    </lineage>
</organism>
<dbReference type="EMBL" id="LAOD01000016">
    <property type="protein sequence ID" value="KJV86276.1"/>
    <property type="molecule type" value="Genomic_DNA"/>
</dbReference>
<evidence type="ECO:0000313" key="2">
    <source>
        <dbReference type="Proteomes" id="UP000033722"/>
    </source>
</evidence>